<reference evidence="3 4" key="1">
    <citation type="journal article" date="2010" name="PLoS ONE">
        <title>The glycobiome of the rumen bacterium Butyrivibrio proteoclasticus B316(T) highlights adaptation to a polysaccharide-rich environment.</title>
        <authorList>
            <person name="Kelly W.J."/>
            <person name="Leahy S.C."/>
            <person name="Altermann E."/>
            <person name="Yeoman C.J."/>
            <person name="Dunne J.C."/>
            <person name="Kong Z."/>
            <person name="Pacheco D.M."/>
            <person name="Li D."/>
            <person name="Noel S.J."/>
            <person name="Moon C.D."/>
            <person name="Cookson A.L."/>
            <person name="Attwood G.T."/>
        </authorList>
    </citation>
    <scope>NUCLEOTIDE SEQUENCE [LARGE SCALE GENOMIC DNA]</scope>
    <source>
        <strain evidence="4">ATCC 51982 / DSM 14932 / B316</strain>
    </source>
</reference>
<dbReference type="AlphaFoldDB" id="E0RV98"/>
<feature type="transmembrane region" description="Helical" evidence="1">
    <location>
        <begin position="93"/>
        <end position="113"/>
    </location>
</feature>
<keyword evidence="4" id="KW-1185">Reference proteome</keyword>
<dbReference type="RefSeq" id="WP_013281171.1">
    <property type="nucleotide sequence ID" value="NC_014387.1"/>
</dbReference>
<keyword evidence="3" id="KW-0645">Protease</keyword>
<feature type="transmembrane region" description="Helical" evidence="1">
    <location>
        <begin position="247"/>
        <end position="265"/>
    </location>
</feature>
<feature type="transmembrane region" description="Helical" evidence="1">
    <location>
        <begin position="161"/>
        <end position="182"/>
    </location>
</feature>
<keyword evidence="1" id="KW-1133">Transmembrane helix</keyword>
<feature type="transmembrane region" description="Helical" evidence="1">
    <location>
        <begin position="211"/>
        <end position="227"/>
    </location>
</feature>
<dbReference type="HOGENOM" id="CLU_063229_0_0_9"/>
<keyword evidence="1" id="KW-0472">Membrane</keyword>
<keyword evidence="3" id="KW-0378">Hydrolase</keyword>
<sequence>MSTNEKKVIKHRILDKHPIVGIILLTVLALFMIQGFIGGVLGVGIALVLGLPQEPILYISMVVSAFIMLAIHKRWFYPEYEGSISFDNRFGKWLIVTIAILLALIIPDFIIMTVTGTNFVAPSIKSILVALVAGTTEETIFRGIPASYAMRHFNDRKKLPLVIGITSLLFSLIHATNIFAGASVSATLLQLLTSFGIGTTLCALYFRSGNIILPMLLHFLYDVYALMNADSVTEAGVLDASLTVKDLTANLIILVIEIAITLYLLRGPVLDDLTEIWKKKWNK</sequence>
<gene>
    <name evidence="3" type="ordered locus">bpr_I1781</name>
</gene>
<dbReference type="Pfam" id="PF02517">
    <property type="entry name" value="Rce1-like"/>
    <property type="match status" value="1"/>
</dbReference>
<evidence type="ECO:0000313" key="4">
    <source>
        <dbReference type="Proteomes" id="UP000001299"/>
    </source>
</evidence>
<evidence type="ECO:0000256" key="1">
    <source>
        <dbReference type="SAM" id="Phobius"/>
    </source>
</evidence>
<protein>
    <submittedName>
        <fullName evidence="3">CAAX amino terminal protease family protein</fullName>
    </submittedName>
</protein>
<evidence type="ECO:0000259" key="2">
    <source>
        <dbReference type="Pfam" id="PF02517"/>
    </source>
</evidence>
<dbReference type="InterPro" id="IPR003675">
    <property type="entry name" value="Rce1/LyrA-like_dom"/>
</dbReference>
<organism evidence="3 4">
    <name type="scientific">Butyrivibrio proteoclasticus (strain ATCC 51982 / DSM 14932 / B316)</name>
    <name type="common">Clostridium proteoclasticum</name>
    <dbReference type="NCBI Taxonomy" id="515622"/>
    <lineage>
        <taxon>Bacteria</taxon>
        <taxon>Bacillati</taxon>
        <taxon>Bacillota</taxon>
        <taxon>Clostridia</taxon>
        <taxon>Lachnospirales</taxon>
        <taxon>Lachnospiraceae</taxon>
        <taxon>Butyrivibrio</taxon>
    </lineage>
</organism>
<feature type="transmembrane region" description="Helical" evidence="1">
    <location>
        <begin position="188"/>
        <end position="206"/>
    </location>
</feature>
<dbReference type="GO" id="GO:0080120">
    <property type="term" value="P:CAAX-box protein maturation"/>
    <property type="evidence" value="ECO:0007669"/>
    <property type="project" value="UniProtKB-ARBA"/>
</dbReference>
<evidence type="ECO:0000313" key="3">
    <source>
        <dbReference type="EMBL" id="ADL34517.1"/>
    </source>
</evidence>
<dbReference type="GO" id="GO:0006508">
    <property type="term" value="P:proteolysis"/>
    <property type="evidence" value="ECO:0007669"/>
    <property type="project" value="UniProtKB-KW"/>
</dbReference>
<dbReference type="eggNOG" id="COG1266">
    <property type="taxonomic scope" value="Bacteria"/>
</dbReference>
<feature type="transmembrane region" description="Helical" evidence="1">
    <location>
        <begin position="21"/>
        <end position="49"/>
    </location>
</feature>
<dbReference type="KEGG" id="bpb:bpr_I1781"/>
<accession>E0RV98</accession>
<feature type="domain" description="CAAX prenyl protease 2/Lysostaphin resistance protein A-like" evidence="2">
    <location>
        <begin position="124"/>
        <end position="223"/>
    </location>
</feature>
<dbReference type="STRING" id="515622.bpr_I1781"/>
<feature type="transmembrane region" description="Helical" evidence="1">
    <location>
        <begin position="55"/>
        <end position="72"/>
    </location>
</feature>
<feature type="transmembrane region" description="Helical" evidence="1">
    <location>
        <begin position="119"/>
        <end position="140"/>
    </location>
</feature>
<keyword evidence="1" id="KW-0812">Transmembrane</keyword>
<name>E0RV98_BUTPB</name>
<dbReference type="EMBL" id="CP001810">
    <property type="protein sequence ID" value="ADL34517.1"/>
    <property type="molecule type" value="Genomic_DNA"/>
</dbReference>
<dbReference type="Proteomes" id="UP000001299">
    <property type="component" value="Chromosome 1"/>
</dbReference>
<dbReference type="GO" id="GO:0004175">
    <property type="term" value="F:endopeptidase activity"/>
    <property type="evidence" value="ECO:0007669"/>
    <property type="project" value="UniProtKB-ARBA"/>
</dbReference>
<proteinExistence type="predicted"/>